<evidence type="ECO:0000313" key="1">
    <source>
        <dbReference type="EMBL" id="KAF1939874.1"/>
    </source>
</evidence>
<dbReference type="Proteomes" id="UP000800038">
    <property type="component" value="Unassembled WGS sequence"/>
</dbReference>
<proteinExistence type="predicted"/>
<reference evidence="1" key="1">
    <citation type="journal article" date="2020" name="Stud. Mycol.">
        <title>101 Dothideomycetes genomes: a test case for predicting lifestyles and emergence of pathogens.</title>
        <authorList>
            <person name="Haridas S."/>
            <person name="Albert R."/>
            <person name="Binder M."/>
            <person name="Bloem J."/>
            <person name="Labutti K."/>
            <person name="Salamov A."/>
            <person name="Andreopoulos B."/>
            <person name="Baker S."/>
            <person name="Barry K."/>
            <person name="Bills G."/>
            <person name="Bluhm B."/>
            <person name="Cannon C."/>
            <person name="Castanera R."/>
            <person name="Culley D."/>
            <person name="Daum C."/>
            <person name="Ezra D."/>
            <person name="Gonzalez J."/>
            <person name="Henrissat B."/>
            <person name="Kuo A."/>
            <person name="Liang C."/>
            <person name="Lipzen A."/>
            <person name="Lutzoni F."/>
            <person name="Magnuson J."/>
            <person name="Mondo S."/>
            <person name="Nolan M."/>
            <person name="Ohm R."/>
            <person name="Pangilinan J."/>
            <person name="Park H.-J."/>
            <person name="Ramirez L."/>
            <person name="Alfaro M."/>
            <person name="Sun H."/>
            <person name="Tritt A."/>
            <person name="Yoshinaga Y."/>
            <person name="Zwiers L.-H."/>
            <person name="Turgeon B."/>
            <person name="Goodwin S."/>
            <person name="Spatafora J."/>
            <person name="Crous P."/>
            <person name="Grigoriev I."/>
        </authorList>
    </citation>
    <scope>NUCLEOTIDE SEQUENCE</scope>
    <source>
        <strain evidence="1">CBS 161.51</strain>
    </source>
</reference>
<keyword evidence="2" id="KW-1185">Reference proteome</keyword>
<dbReference type="EMBL" id="ML976073">
    <property type="protein sequence ID" value="KAF1939874.1"/>
    <property type="molecule type" value="Genomic_DNA"/>
</dbReference>
<name>A0A6A5SJR0_9PLEO</name>
<dbReference type="OrthoDB" id="3776715at2759"/>
<sequence length="186" mass="20702">MARRSTLADKLELDAILKKSMVQHNKHKYLPLTATTIHRLSPFWKGAKPIADMKIFDCIKIGHEINNVHADHAVAALGRIGEHCTHLLVVAPIQTSELGNVFNREEGNVAFSNDWEQILRCFPNLKWLAFVHPQDVPTRFSLATFHALRTAIVNHQSALALGKFEVNIPPAVLANFAHNVAPAPTN</sequence>
<gene>
    <name evidence="1" type="ORF">EJ02DRAFT_351327</name>
</gene>
<organism evidence="1 2">
    <name type="scientific">Clathrospora elynae</name>
    <dbReference type="NCBI Taxonomy" id="706981"/>
    <lineage>
        <taxon>Eukaryota</taxon>
        <taxon>Fungi</taxon>
        <taxon>Dikarya</taxon>
        <taxon>Ascomycota</taxon>
        <taxon>Pezizomycotina</taxon>
        <taxon>Dothideomycetes</taxon>
        <taxon>Pleosporomycetidae</taxon>
        <taxon>Pleosporales</taxon>
        <taxon>Diademaceae</taxon>
        <taxon>Clathrospora</taxon>
    </lineage>
</organism>
<dbReference type="AlphaFoldDB" id="A0A6A5SJR0"/>
<accession>A0A6A5SJR0</accession>
<evidence type="ECO:0000313" key="2">
    <source>
        <dbReference type="Proteomes" id="UP000800038"/>
    </source>
</evidence>
<protein>
    <submittedName>
        <fullName evidence="1">Uncharacterized protein</fullName>
    </submittedName>
</protein>